<dbReference type="PANTHER" id="PTHR33365">
    <property type="entry name" value="YALI0B05434P"/>
    <property type="match status" value="1"/>
</dbReference>
<evidence type="ECO:0000256" key="2">
    <source>
        <dbReference type="ARBA" id="ARBA00035112"/>
    </source>
</evidence>
<organism evidence="3 4">
    <name type="scientific">Pseudocercospora fuligena</name>
    <dbReference type="NCBI Taxonomy" id="685502"/>
    <lineage>
        <taxon>Eukaryota</taxon>
        <taxon>Fungi</taxon>
        <taxon>Dikarya</taxon>
        <taxon>Ascomycota</taxon>
        <taxon>Pezizomycotina</taxon>
        <taxon>Dothideomycetes</taxon>
        <taxon>Dothideomycetidae</taxon>
        <taxon>Mycosphaerellales</taxon>
        <taxon>Mycosphaerellaceae</taxon>
        <taxon>Pseudocercospora</taxon>
    </lineage>
</organism>
<comment type="caution">
    <text evidence="3">The sequence shown here is derived from an EMBL/GenBank/DDBJ whole genome shotgun (WGS) entry which is preliminary data.</text>
</comment>
<dbReference type="OrthoDB" id="3687641at2759"/>
<dbReference type="AlphaFoldDB" id="A0A8H6RQ22"/>
<comment type="pathway">
    <text evidence="1">Mycotoxin biosynthesis.</text>
</comment>
<dbReference type="InterPro" id="IPR021765">
    <property type="entry name" value="UstYa-like"/>
</dbReference>
<dbReference type="Pfam" id="PF11807">
    <property type="entry name" value="UstYa"/>
    <property type="match status" value="1"/>
</dbReference>
<dbReference type="GO" id="GO:0043386">
    <property type="term" value="P:mycotoxin biosynthetic process"/>
    <property type="evidence" value="ECO:0007669"/>
    <property type="project" value="InterPro"/>
</dbReference>
<name>A0A8H6RQ22_9PEZI</name>
<reference evidence="3" key="1">
    <citation type="submission" date="2020-04" db="EMBL/GenBank/DDBJ databases">
        <title>Draft genome resource of the tomato pathogen Pseudocercospora fuligena.</title>
        <authorList>
            <person name="Zaccaron A."/>
        </authorList>
    </citation>
    <scope>NUCLEOTIDE SEQUENCE</scope>
    <source>
        <strain evidence="3">PF001</strain>
    </source>
</reference>
<gene>
    <name evidence="3" type="ORF">HII31_03590</name>
</gene>
<dbReference type="Proteomes" id="UP000660729">
    <property type="component" value="Unassembled WGS sequence"/>
</dbReference>
<comment type="similarity">
    <text evidence="2">Belongs to the ustYa family.</text>
</comment>
<keyword evidence="4" id="KW-1185">Reference proteome</keyword>
<evidence type="ECO:0000313" key="3">
    <source>
        <dbReference type="EMBL" id="KAF7195122.1"/>
    </source>
</evidence>
<sequence length="199" mass="22857">MSGVDRSLQDYRFMPFNLTPGRCSASALEAGDDVDDAWKDLGVYYNVAILPEEYAPAYGVSRSQHHHLTPDTDPDVPYAGFPVNIQVFHQLHCLNMLRQGLYHNADFYRKDPSNIAWSGDQDEVLQAHLAHCVDDLRQLIMCFADNDVVPYLKPEGNIQPMPEFSRWKKCRNFESLRQWGEKNHWQAGFNATPIHKHTP</sequence>
<accession>A0A8H6RQ22</accession>
<evidence type="ECO:0000256" key="1">
    <source>
        <dbReference type="ARBA" id="ARBA00004685"/>
    </source>
</evidence>
<dbReference type="PANTHER" id="PTHR33365:SF4">
    <property type="entry name" value="CYCLOCHLOROTINE BIOSYNTHESIS PROTEIN O"/>
    <property type="match status" value="1"/>
</dbReference>
<evidence type="ECO:0000313" key="4">
    <source>
        <dbReference type="Proteomes" id="UP000660729"/>
    </source>
</evidence>
<proteinExistence type="inferred from homology"/>
<dbReference type="EMBL" id="JABCIY010000043">
    <property type="protein sequence ID" value="KAF7195122.1"/>
    <property type="molecule type" value="Genomic_DNA"/>
</dbReference>
<protein>
    <submittedName>
        <fullName evidence="3">Oxidase ustYa</fullName>
    </submittedName>
</protein>